<keyword evidence="3" id="KW-1185">Reference proteome</keyword>
<accession>A0AA35SEZ1</accession>
<dbReference type="EMBL" id="CASHTH010002320">
    <property type="protein sequence ID" value="CAI8028204.1"/>
    <property type="molecule type" value="Genomic_DNA"/>
</dbReference>
<dbReference type="Gene3D" id="3.40.50.1820">
    <property type="entry name" value="alpha/beta hydrolase"/>
    <property type="match status" value="1"/>
</dbReference>
<organism evidence="2 3">
    <name type="scientific">Geodia barretti</name>
    <name type="common">Barrett's horny sponge</name>
    <dbReference type="NCBI Taxonomy" id="519541"/>
    <lineage>
        <taxon>Eukaryota</taxon>
        <taxon>Metazoa</taxon>
        <taxon>Porifera</taxon>
        <taxon>Demospongiae</taxon>
        <taxon>Heteroscleromorpha</taxon>
        <taxon>Tetractinellida</taxon>
        <taxon>Astrophorina</taxon>
        <taxon>Geodiidae</taxon>
        <taxon>Geodia</taxon>
    </lineage>
</organism>
<dbReference type="Proteomes" id="UP001174909">
    <property type="component" value="Unassembled WGS sequence"/>
</dbReference>
<dbReference type="PANTHER" id="PTHR43194">
    <property type="entry name" value="HYDROLASE ALPHA/BETA FOLD FAMILY"/>
    <property type="match status" value="1"/>
</dbReference>
<proteinExistence type="predicted"/>
<evidence type="ECO:0000259" key="1">
    <source>
        <dbReference type="Pfam" id="PF00561"/>
    </source>
</evidence>
<evidence type="ECO:0000313" key="3">
    <source>
        <dbReference type="Proteomes" id="UP001174909"/>
    </source>
</evidence>
<dbReference type="InterPro" id="IPR000073">
    <property type="entry name" value="AB_hydrolase_1"/>
</dbReference>
<dbReference type="InterPro" id="IPR050228">
    <property type="entry name" value="Carboxylesterase_BioH"/>
</dbReference>
<dbReference type="PANTHER" id="PTHR43194:SF2">
    <property type="entry name" value="PEROXISOMAL MEMBRANE PROTEIN LPX1"/>
    <property type="match status" value="1"/>
</dbReference>
<comment type="caution">
    <text evidence="2">The sequence shown here is derived from an EMBL/GenBank/DDBJ whole genome shotgun (WGS) entry which is preliminary data.</text>
</comment>
<feature type="domain" description="AB hydrolase-1" evidence="1">
    <location>
        <begin position="30"/>
        <end position="267"/>
    </location>
</feature>
<name>A0AA35SEZ1_GEOBA</name>
<reference evidence="2" key="1">
    <citation type="submission" date="2023-03" db="EMBL/GenBank/DDBJ databases">
        <authorList>
            <person name="Steffen K."/>
            <person name="Cardenas P."/>
        </authorList>
    </citation>
    <scope>NUCLEOTIDE SEQUENCE</scope>
</reference>
<dbReference type="PRINTS" id="PR00111">
    <property type="entry name" value="ABHYDROLASE"/>
</dbReference>
<dbReference type="Pfam" id="PF00561">
    <property type="entry name" value="Abhydrolase_1"/>
    <property type="match status" value="1"/>
</dbReference>
<dbReference type="AlphaFoldDB" id="A0AA35SEZ1"/>
<dbReference type="InterPro" id="IPR029058">
    <property type="entry name" value="AB_hydrolase_fold"/>
</dbReference>
<protein>
    <submittedName>
        <fullName evidence="2">Protein ABHD11</fullName>
    </submittedName>
</protein>
<sequence length="280" mass="30619">MTTQVQPKSRTVTANGINLHYLDWGAEGNPPLVLLHGLRGHAHVWDDVAECLCGDYHVYAVDQRGRGDTDHAPGGDYSGDAFVADLLGFVNAIGLEKFVLFGHSMGGRNSLAFAGAHPERLERLCIVDIGPRIEPTGGNRITEELRGLPPGFDNFEDALAHVQAANRFASEPVMRRRLAGQTRQLPDGKIDWKFDPAIREQRINGTAAPAADLWPALENITCPTLVVRGTETDLLTQDTADRMVDTLAQGSMVNIERAGHMVFEDNPSDFITAVKSWLTD</sequence>
<evidence type="ECO:0000313" key="2">
    <source>
        <dbReference type="EMBL" id="CAI8028204.1"/>
    </source>
</evidence>
<gene>
    <name evidence="2" type="ORF">GBAR_LOCUS16087</name>
</gene>
<dbReference type="SUPFAM" id="SSF53474">
    <property type="entry name" value="alpha/beta-Hydrolases"/>
    <property type="match status" value="1"/>
</dbReference>